<keyword evidence="2" id="KW-1185">Reference proteome</keyword>
<protein>
    <submittedName>
        <fullName evidence="1">Uncharacterized protein</fullName>
    </submittedName>
</protein>
<dbReference type="Proteomes" id="UP001375382">
    <property type="component" value="Unassembled WGS sequence"/>
</dbReference>
<evidence type="ECO:0000313" key="1">
    <source>
        <dbReference type="EMBL" id="MEH8017201.1"/>
    </source>
</evidence>
<comment type="caution">
    <text evidence="1">The sequence shown here is derived from an EMBL/GenBank/DDBJ whole genome shotgun (WGS) entry which is preliminary data.</text>
</comment>
<reference evidence="1 2" key="1">
    <citation type="journal article" date="2023" name="Ecotoxicol. Environ. Saf.">
        <title>Mercury remediation potential of mercury-resistant strain Rheinheimera metallidurans sp. nov. isolated from a municipal waste dumping site.</title>
        <authorList>
            <person name="Yadav V."/>
            <person name="Manjhi A."/>
            <person name="Vadakedath N."/>
        </authorList>
    </citation>
    <scope>NUCLEOTIDE SEQUENCE [LARGE SCALE GENOMIC DNA]</scope>
    <source>
        <strain evidence="1 2">E-49</strain>
    </source>
</reference>
<dbReference type="RefSeq" id="WP_335735607.1">
    <property type="nucleotide sequence ID" value="NZ_JALAAR010000005.1"/>
</dbReference>
<accession>A0ABU8C5K1</accession>
<sequence length="92" mass="10601">MEELTSSGDVTYNATDYKSQLALIMNFDEPNNEYFELLNQKLEQTYCINFDDTGYTDNEWLARFGDLSLDDAVSEYAKKYDLTSLKDILLGT</sequence>
<name>A0ABU8C5K1_9GAMM</name>
<organism evidence="1 2">
    <name type="scientific">Rheinheimera muenzenbergensis</name>
    <dbReference type="NCBI Taxonomy" id="1193628"/>
    <lineage>
        <taxon>Bacteria</taxon>
        <taxon>Pseudomonadati</taxon>
        <taxon>Pseudomonadota</taxon>
        <taxon>Gammaproteobacteria</taxon>
        <taxon>Chromatiales</taxon>
        <taxon>Chromatiaceae</taxon>
        <taxon>Rheinheimera</taxon>
    </lineage>
</organism>
<dbReference type="EMBL" id="JALAAR010000005">
    <property type="protein sequence ID" value="MEH8017201.1"/>
    <property type="molecule type" value="Genomic_DNA"/>
</dbReference>
<gene>
    <name evidence="1" type="ORF">MN202_08155</name>
</gene>
<evidence type="ECO:0000313" key="2">
    <source>
        <dbReference type="Proteomes" id="UP001375382"/>
    </source>
</evidence>
<proteinExistence type="predicted"/>